<evidence type="ECO:0000313" key="2">
    <source>
        <dbReference type="EMBL" id="CCB43568.1"/>
    </source>
</evidence>
<evidence type="ECO:0000256" key="1">
    <source>
        <dbReference type="SAM" id="MobiDB-lite"/>
    </source>
</evidence>
<dbReference type="EMBL" id="FN594951">
    <property type="protein sequence ID" value="CCB43568.1"/>
    <property type="molecule type" value="Genomic_DNA"/>
</dbReference>
<feature type="region of interest" description="Disordered" evidence="1">
    <location>
        <begin position="1"/>
        <end position="24"/>
    </location>
</feature>
<dbReference type="AlphaFoldDB" id="F6GV09"/>
<accession>F6GV09</accession>
<dbReference type="InParanoid" id="F6GV09"/>
<sequence>MSYGLCSYISGEEEGGGSAGGDYE</sequence>
<dbReference type="Proteomes" id="UP000009183">
    <property type="component" value="Chromosome 6"/>
</dbReference>
<evidence type="ECO:0000313" key="3">
    <source>
        <dbReference type="Proteomes" id="UP000009183"/>
    </source>
</evidence>
<reference evidence="3" key="1">
    <citation type="journal article" date="2007" name="Nature">
        <title>The grapevine genome sequence suggests ancestral hexaploidization in major angiosperm phyla.</title>
        <authorList>
            <consortium name="The French-Italian Public Consortium for Grapevine Genome Characterization."/>
            <person name="Jaillon O."/>
            <person name="Aury J.-M."/>
            <person name="Noel B."/>
            <person name="Policriti A."/>
            <person name="Clepet C."/>
            <person name="Casagrande A."/>
            <person name="Choisne N."/>
            <person name="Aubourg S."/>
            <person name="Vitulo N."/>
            <person name="Jubin C."/>
            <person name="Vezzi A."/>
            <person name="Legeai F."/>
            <person name="Hugueney P."/>
            <person name="Dasilva C."/>
            <person name="Horner D."/>
            <person name="Mica E."/>
            <person name="Jublot D."/>
            <person name="Poulain J."/>
            <person name="Bruyere C."/>
            <person name="Billault A."/>
            <person name="Segurens B."/>
            <person name="Gouyvenoux M."/>
            <person name="Ugarte E."/>
            <person name="Cattonaro F."/>
            <person name="Anthouard V."/>
            <person name="Vico V."/>
            <person name="Del Fabbro C."/>
            <person name="Alaux M."/>
            <person name="Di Gaspero G."/>
            <person name="Dumas V."/>
            <person name="Felice N."/>
            <person name="Paillard S."/>
            <person name="Juman I."/>
            <person name="Moroldo M."/>
            <person name="Scalabrin S."/>
            <person name="Canaguier A."/>
            <person name="Le Clainche I."/>
            <person name="Malacrida G."/>
            <person name="Durand E."/>
            <person name="Pesole G."/>
            <person name="Laucou V."/>
            <person name="Chatelet P."/>
            <person name="Merdinoglu D."/>
            <person name="Delledonne M."/>
            <person name="Pezzotti M."/>
            <person name="Lecharny A."/>
            <person name="Scarpelli C."/>
            <person name="Artiguenave F."/>
            <person name="Pe M.E."/>
            <person name="Valle G."/>
            <person name="Morgante M."/>
            <person name="Caboche M."/>
            <person name="Adam-Blondon A.-F."/>
            <person name="Weissenbach J."/>
            <person name="Quetier F."/>
            <person name="Wincker P."/>
        </authorList>
    </citation>
    <scope>NUCLEOTIDE SEQUENCE [LARGE SCALE GENOMIC DNA]</scope>
    <source>
        <strain evidence="3">cv. Pinot noir / PN40024</strain>
    </source>
</reference>
<dbReference type="PaxDb" id="29760-VIT_06s0004g04760.t01"/>
<name>F6GV09_VITVI</name>
<keyword evidence="3" id="KW-1185">Reference proteome</keyword>
<protein>
    <submittedName>
        <fullName evidence="2">Uncharacterized protein</fullName>
    </submittedName>
</protein>
<gene>
    <name evidence="2" type="ordered locus">VIT_06s0004g04760</name>
</gene>
<organism evidence="2 3">
    <name type="scientific">Vitis vinifera</name>
    <name type="common">Grape</name>
    <dbReference type="NCBI Taxonomy" id="29760"/>
    <lineage>
        <taxon>Eukaryota</taxon>
        <taxon>Viridiplantae</taxon>
        <taxon>Streptophyta</taxon>
        <taxon>Embryophyta</taxon>
        <taxon>Tracheophyta</taxon>
        <taxon>Spermatophyta</taxon>
        <taxon>Magnoliopsida</taxon>
        <taxon>eudicotyledons</taxon>
        <taxon>Gunneridae</taxon>
        <taxon>Pentapetalae</taxon>
        <taxon>rosids</taxon>
        <taxon>Vitales</taxon>
        <taxon>Vitaceae</taxon>
        <taxon>Viteae</taxon>
        <taxon>Vitis</taxon>
    </lineage>
</organism>
<dbReference type="HOGENOM" id="CLU_3421762_0_0_1"/>
<proteinExistence type="predicted"/>